<feature type="transmembrane region" description="Helical" evidence="1">
    <location>
        <begin position="131"/>
        <end position="148"/>
    </location>
</feature>
<dbReference type="PANTHER" id="PTHR34129:SF1">
    <property type="entry name" value="DUF952 DOMAIN-CONTAINING PROTEIN"/>
    <property type="match status" value="1"/>
</dbReference>
<evidence type="ECO:0000256" key="1">
    <source>
        <dbReference type="SAM" id="Phobius"/>
    </source>
</evidence>
<evidence type="ECO:0000313" key="3">
    <source>
        <dbReference type="Proteomes" id="UP000077868"/>
    </source>
</evidence>
<dbReference type="Gene3D" id="3.20.170.20">
    <property type="entry name" value="Protein of unknown function DUF952"/>
    <property type="match status" value="1"/>
</dbReference>
<dbReference type="AlphaFoldDB" id="A0A1A9GS52"/>
<keyword evidence="1" id="KW-1133">Transmembrane helix</keyword>
<keyword evidence="3" id="KW-1185">Reference proteome</keyword>
<keyword evidence="1" id="KW-0812">Transmembrane</keyword>
<dbReference type="Proteomes" id="UP000077868">
    <property type="component" value="Chromosome"/>
</dbReference>
<dbReference type="SUPFAM" id="SSF56399">
    <property type="entry name" value="ADP-ribosylation"/>
    <property type="match status" value="1"/>
</dbReference>
<evidence type="ECO:0000313" key="2">
    <source>
        <dbReference type="EMBL" id="ANH40305.1"/>
    </source>
</evidence>
<dbReference type="Pfam" id="PF06108">
    <property type="entry name" value="DUF952"/>
    <property type="match status" value="1"/>
</dbReference>
<dbReference type="EMBL" id="CP015079">
    <property type="protein sequence ID" value="ANH40305.1"/>
    <property type="molecule type" value="Genomic_DNA"/>
</dbReference>
<keyword evidence="1" id="KW-0472">Membrane</keyword>
<organism evidence="2 3">
    <name type="scientific">Nocardioides dokdonensis FR1436</name>
    <dbReference type="NCBI Taxonomy" id="1300347"/>
    <lineage>
        <taxon>Bacteria</taxon>
        <taxon>Bacillati</taxon>
        <taxon>Actinomycetota</taxon>
        <taxon>Actinomycetes</taxon>
        <taxon>Propionibacteriales</taxon>
        <taxon>Nocardioidaceae</taxon>
        <taxon>Nocardioides</taxon>
    </lineage>
</organism>
<gene>
    <name evidence="2" type="ORF">I601_3907</name>
</gene>
<dbReference type="STRING" id="1300347.I601_3907"/>
<evidence type="ECO:0008006" key="4">
    <source>
        <dbReference type="Google" id="ProtNLM"/>
    </source>
</evidence>
<feature type="transmembrane region" description="Helical" evidence="1">
    <location>
        <begin position="154"/>
        <end position="175"/>
    </location>
</feature>
<proteinExistence type="predicted"/>
<dbReference type="PATRIC" id="fig|1300347.3.peg.3914"/>
<name>A0A1A9GS52_9ACTN</name>
<reference evidence="2 3" key="1">
    <citation type="submission" date="2016-03" db="EMBL/GenBank/DDBJ databases">
        <title>Complete genome sequence of a soil Actinobacterium, Nocardioides dokdonensis FR1436.</title>
        <authorList>
            <person name="Kwon S.-K."/>
            <person name="Kim K."/>
            <person name="Kim J.F."/>
        </authorList>
    </citation>
    <scope>NUCLEOTIDE SEQUENCE [LARGE SCALE GENOMIC DNA]</scope>
    <source>
        <strain evidence="2 3">FR1436</strain>
    </source>
</reference>
<dbReference type="PANTHER" id="PTHR34129">
    <property type="entry name" value="BLR1139 PROTEIN"/>
    <property type="match status" value="1"/>
</dbReference>
<dbReference type="InterPro" id="IPR009297">
    <property type="entry name" value="DUF952"/>
</dbReference>
<protein>
    <recommendedName>
        <fullName evidence="4">DUF952 domain-containing protein</fullName>
    </recommendedName>
</protein>
<dbReference type="KEGG" id="ndk:I601_3907"/>
<accession>A0A1A9GS52</accession>
<sequence>MRRVTRVLIFHIATAADWAAARSSGSYTTSTRGRTLDEEGFIHAARAEQWRGVHARYYAQASEPLLLLEIDTDRLTSRVVQEPATAGGDELFPHIYGPVEPSAVLRAVPLEEALGATSFSALFLREVMRNAMLGMMVLLLAALGAVLLDDALGGWGVLVGALAGAGAGVLVILALSRRVART</sequence>